<evidence type="ECO:0000313" key="1">
    <source>
        <dbReference type="EMBL" id="ETF04275.1"/>
    </source>
</evidence>
<name>V8QY75_9BURK</name>
<dbReference type="InterPro" id="IPR014710">
    <property type="entry name" value="RmlC-like_jellyroll"/>
</dbReference>
<reference evidence="1 2" key="1">
    <citation type="journal article" date="2014" name="Genome Announc.">
        <title>Draft Genome Sequence of Advenella kashmirensis Strain W13003, a Polycyclic Aromatic Hydrocarbon-Degrading Bacterium.</title>
        <authorList>
            <person name="Wang X."/>
            <person name="Jin D."/>
            <person name="Zhou L."/>
            <person name="Wu L."/>
            <person name="An W."/>
            <person name="Zhao L."/>
        </authorList>
    </citation>
    <scope>NUCLEOTIDE SEQUENCE [LARGE SCALE GENOMIC DNA]</scope>
    <source>
        <strain evidence="1 2">W13003</strain>
    </source>
</reference>
<dbReference type="Proteomes" id="UP000018733">
    <property type="component" value="Unassembled WGS sequence"/>
</dbReference>
<dbReference type="HOGENOM" id="CLU_914757_0_0_4"/>
<comment type="caution">
    <text evidence="1">The sequence shown here is derived from an EMBL/GenBank/DDBJ whole genome shotgun (WGS) entry which is preliminary data.</text>
</comment>
<dbReference type="EMBL" id="AYXT01000001">
    <property type="protein sequence ID" value="ETF04275.1"/>
    <property type="molecule type" value="Genomic_DNA"/>
</dbReference>
<accession>V8QY75</accession>
<dbReference type="AlphaFoldDB" id="V8QY75"/>
<evidence type="ECO:0000313" key="2">
    <source>
        <dbReference type="Proteomes" id="UP000018733"/>
    </source>
</evidence>
<gene>
    <name evidence="1" type="ORF">W822_03650</name>
</gene>
<dbReference type="PATRIC" id="fig|1424334.3.peg.734"/>
<organism evidence="1 2">
    <name type="scientific">Advenella kashmirensis W13003</name>
    <dbReference type="NCBI Taxonomy" id="1424334"/>
    <lineage>
        <taxon>Bacteria</taxon>
        <taxon>Pseudomonadati</taxon>
        <taxon>Pseudomonadota</taxon>
        <taxon>Betaproteobacteria</taxon>
        <taxon>Burkholderiales</taxon>
        <taxon>Alcaligenaceae</taxon>
    </lineage>
</organism>
<sequence length="253" mass="28083">MMRGQNFIVEWLEAGSNTETIQIESEYETMVLMPDRGGVIHRADKPAVHAVAGTVCIVPAGPYSIALEPGASYGVIASSRADINMDDILNAPAYADPDPRIDPIRTPYRRQVNQGDVQVLQMDDIASPADKPRLKIIQTETLSINWVAYEGPRKRSQLSPHKHASYEQGSLAIRGNYQHHLRVQWGNDANLWQEDEHCGAPSPSLLVIPVHLIHTTEGVGDEAHLLIDIFSPPRADFIAKGWIYNSGEYTLEK</sequence>
<protein>
    <submittedName>
        <fullName evidence="1">Uncharacterized protein</fullName>
    </submittedName>
</protein>
<dbReference type="Gene3D" id="2.60.120.10">
    <property type="entry name" value="Jelly Rolls"/>
    <property type="match status" value="1"/>
</dbReference>
<dbReference type="eggNOG" id="COG1917">
    <property type="taxonomic scope" value="Bacteria"/>
</dbReference>
<keyword evidence="2" id="KW-1185">Reference proteome</keyword>
<dbReference type="STRING" id="1424334.W822_03650"/>
<proteinExistence type="predicted"/>